<feature type="non-terminal residue" evidence="1">
    <location>
        <position position="1"/>
    </location>
</feature>
<comment type="caution">
    <text evidence="1">The sequence shown here is derived from an EMBL/GenBank/DDBJ whole genome shotgun (WGS) entry which is preliminary data.</text>
</comment>
<dbReference type="EMBL" id="JAHRHJ020000008">
    <property type="protein sequence ID" value="KAH9304950.1"/>
    <property type="molecule type" value="Genomic_DNA"/>
</dbReference>
<reference evidence="1 2" key="1">
    <citation type="journal article" date="2021" name="Nat. Plants">
        <title>The Taxus genome provides insights into paclitaxel biosynthesis.</title>
        <authorList>
            <person name="Xiong X."/>
            <person name="Gou J."/>
            <person name="Liao Q."/>
            <person name="Li Y."/>
            <person name="Zhou Q."/>
            <person name="Bi G."/>
            <person name="Li C."/>
            <person name="Du R."/>
            <person name="Wang X."/>
            <person name="Sun T."/>
            <person name="Guo L."/>
            <person name="Liang H."/>
            <person name="Lu P."/>
            <person name="Wu Y."/>
            <person name="Zhang Z."/>
            <person name="Ro D.K."/>
            <person name="Shang Y."/>
            <person name="Huang S."/>
            <person name="Yan J."/>
        </authorList>
    </citation>
    <scope>NUCLEOTIDE SEQUENCE [LARGE SCALE GENOMIC DNA]</scope>
    <source>
        <strain evidence="1">Ta-2019</strain>
    </source>
</reference>
<name>A0AA38CQA4_TAXCH</name>
<keyword evidence="2" id="KW-1185">Reference proteome</keyword>
<organism evidence="1 2">
    <name type="scientific">Taxus chinensis</name>
    <name type="common">Chinese yew</name>
    <name type="synonym">Taxus wallichiana var. chinensis</name>
    <dbReference type="NCBI Taxonomy" id="29808"/>
    <lineage>
        <taxon>Eukaryota</taxon>
        <taxon>Viridiplantae</taxon>
        <taxon>Streptophyta</taxon>
        <taxon>Embryophyta</taxon>
        <taxon>Tracheophyta</taxon>
        <taxon>Spermatophyta</taxon>
        <taxon>Pinopsida</taxon>
        <taxon>Pinidae</taxon>
        <taxon>Conifers II</taxon>
        <taxon>Cupressales</taxon>
        <taxon>Taxaceae</taxon>
        <taxon>Taxus</taxon>
    </lineage>
</organism>
<gene>
    <name evidence="1" type="ORF">KI387_009354</name>
</gene>
<proteinExistence type="predicted"/>
<dbReference type="Proteomes" id="UP000824469">
    <property type="component" value="Unassembled WGS sequence"/>
</dbReference>
<evidence type="ECO:0000313" key="1">
    <source>
        <dbReference type="EMBL" id="KAH9304950.1"/>
    </source>
</evidence>
<sequence length="69" mass="7858">TGERVRMENIDNMIKLFMDHALGKPGEPSTFNLSTVQQLVQIEMTTAKLLKRIKKGRNVFVELDDVGVR</sequence>
<dbReference type="AlphaFoldDB" id="A0AA38CQA4"/>
<accession>A0AA38CQA4</accession>
<protein>
    <submittedName>
        <fullName evidence="1">Uncharacterized protein</fullName>
    </submittedName>
</protein>
<evidence type="ECO:0000313" key="2">
    <source>
        <dbReference type="Proteomes" id="UP000824469"/>
    </source>
</evidence>